<reference evidence="3 4" key="1">
    <citation type="submission" date="2019-02" db="EMBL/GenBank/DDBJ databases">
        <title>Deep-cultivation of Planctomycetes and their phenomic and genomic characterization uncovers novel biology.</title>
        <authorList>
            <person name="Wiegand S."/>
            <person name="Jogler M."/>
            <person name="Boedeker C."/>
            <person name="Pinto D."/>
            <person name="Vollmers J."/>
            <person name="Rivas-Marin E."/>
            <person name="Kohn T."/>
            <person name="Peeters S.H."/>
            <person name="Heuer A."/>
            <person name="Rast P."/>
            <person name="Oberbeckmann S."/>
            <person name="Bunk B."/>
            <person name="Jeske O."/>
            <person name="Meyerdierks A."/>
            <person name="Storesund J.E."/>
            <person name="Kallscheuer N."/>
            <person name="Luecker S."/>
            <person name="Lage O.M."/>
            <person name="Pohl T."/>
            <person name="Merkel B.J."/>
            <person name="Hornburger P."/>
            <person name="Mueller R.-W."/>
            <person name="Bruemmer F."/>
            <person name="Labrenz M."/>
            <person name="Spormann A.M."/>
            <person name="Op Den Camp H."/>
            <person name="Overmann J."/>
            <person name="Amann R."/>
            <person name="Jetten M.S.M."/>
            <person name="Mascher T."/>
            <person name="Medema M.H."/>
            <person name="Devos D.P."/>
            <person name="Kaster A.-K."/>
            <person name="Ovreas L."/>
            <person name="Rohde M."/>
            <person name="Galperin M.Y."/>
            <person name="Jogler C."/>
        </authorList>
    </citation>
    <scope>NUCLEOTIDE SEQUENCE [LARGE SCALE GENOMIC DNA]</scope>
    <source>
        <strain evidence="3 4">Q31b</strain>
    </source>
</reference>
<dbReference type="InterPro" id="IPR038765">
    <property type="entry name" value="Papain-like_cys_pep_sf"/>
</dbReference>
<feature type="transmembrane region" description="Helical" evidence="1">
    <location>
        <begin position="21"/>
        <end position="39"/>
    </location>
</feature>
<evidence type="ECO:0000256" key="1">
    <source>
        <dbReference type="SAM" id="Phobius"/>
    </source>
</evidence>
<keyword evidence="4" id="KW-1185">Reference proteome</keyword>
<evidence type="ECO:0000259" key="2">
    <source>
        <dbReference type="SMART" id="SM00460"/>
    </source>
</evidence>
<keyword evidence="1" id="KW-0472">Membrane</keyword>
<organism evidence="3 4">
    <name type="scientific">Novipirellula aureliae</name>
    <dbReference type="NCBI Taxonomy" id="2527966"/>
    <lineage>
        <taxon>Bacteria</taxon>
        <taxon>Pseudomonadati</taxon>
        <taxon>Planctomycetota</taxon>
        <taxon>Planctomycetia</taxon>
        <taxon>Pirellulales</taxon>
        <taxon>Pirellulaceae</taxon>
        <taxon>Novipirellula</taxon>
    </lineage>
</organism>
<dbReference type="InterPro" id="IPR002931">
    <property type="entry name" value="Transglutaminase-like"/>
</dbReference>
<evidence type="ECO:0000313" key="4">
    <source>
        <dbReference type="Proteomes" id="UP000315471"/>
    </source>
</evidence>
<protein>
    <submittedName>
        <fullName evidence="3">Transglutaminase-like superfamily protein</fullName>
    </submittedName>
</protein>
<dbReference type="Pfam" id="PF01841">
    <property type="entry name" value="Transglut_core"/>
    <property type="match status" value="1"/>
</dbReference>
<dbReference type="AlphaFoldDB" id="A0A5C6E4Y3"/>
<keyword evidence="1" id="KW-0812">Transmembrane</keyword>
<sequence length="559" mass="62563">MPSSSIKVTRVVPRASIVSRLFTGLITGLALWPLLTFVGCDIPNRAPIVPPEVARAREIAANRPIEPEKEPDRIQRNFAGDWQAWYAYYIKNRHVGYAHRTVKAEGEAPTQRIKLNLEELMILNPRGISRLVQRTSEQSSELVNGNLISFETQLSVGPVMTRTTGMSEDIRFSLTKTRANYQVSKKIDWNPDVRGLMAIASSLRRDPMTSGETRVFEMILPTEQKIGTVRMKCNGPAAVPMLDGKDHRLIEVNVQIDRDEDDKRVLVVWTDEQGMVQRTYDSSRDLVIYQTDMRTATRGMPEAEEIAGLASTEVRGDLENPAETQRVGFKMLRRHKATSADDILVKPQPDQFVREMNDGSLLVLVTRLDEVAKNGFVGVDLAVDKNDSRPNVMVDYNEPMVRRIAQATIGVGQLKQRELALELARSTNRLTQLNSESKMFPRASEVARDAESDSIGHAVLLAALLRAKGIPSRIAFGFRYRNLSEPQMVFHAWTLAHVDDEWLSLDATTGGIAAADRLTLSTSNLSEKNVNDALVPILDFLGTYNIEVVLSAVRYQEAR</sequence>
<dbReference type="OrthoDB" id="9804872at2"/>
<dbReference type="Proteomes" id="UP000315471">
    <property type="component" value="Unassembled WGS sequence"/>
</dbReference>
<keyword evidence="1" id="KW-1133">Transmembrane helix</keyword>
<dbReference type="Gene3D" id="3.10.620.30">
    <property type="match status" value="1"/>
</dbReference>
<dbReference type="SMART" id="SM00460">
    <property type="entry name" value="TGc"/>
    <property type="match status" value="1"/>
</dbReference>
<feature type="domain" description="Transglutaminase-like" evidence="2">
    <location>
        <begin position="446"/>
        <end position="509"/>
    </location>
</feature>
<comment type="caution">
    <text evidence="3">The sequence shown here is derived from an EMBL/GenBank/DDBJ whole genome shotgun (WGS) entry which is preliminary data.</text>
</comment>
<proteinExistence type="predicted"/>
<accession>A0A5C6E4Y3</accession>
<name>A0A5C6E4Y3_9BACT</name>
<evidence type="ECO:0000313" key="3">
    <source>
        <dbReference type="EMBL" id="TWU43978.1"/>
    </source>
</evidence>
<dbReference type="EMBL" id="SJPY01000002">
    <property type="protein sequence ID" value="TWU43978.1"/>
    <property type="molecule type" value="Genomic_DNA"/>
</dbReference>
<dbReference type="SUPFAM" id="SSF54001">
    <property type="entry name" value="Cysteine proteinases"/>
    <property type="match status" value="1"/>
</dbReference>
<gene>
    <name evidence="3" type="ORF">Q31b_15120</name>
</gene>